<dbReference type="SUPFAM" id="SSF50044">
    <property type="entry name" value="SH3-domain"/>
    <property type="match status" value="1"/>
</dbReference>
<dbReference type="Gene3D" id="1.20.58.740">
    <property type="match status" value="1"/>
</dbReference>
<dbReference type="InterPro" id="IPR036028">
    <property type="entry name" value="SH3-like_dom_sf"/>
</dbReference>
<dbReference type="GO" id="GO:0005886">
    <property type="term" value="C:plasma membrane"/>
    <property type="evidence" value="ECO:0007669"/>
    <property type="project" value="TreeGrafter"/>
</dbReference>
<dbReference type="InterPro" id="IPR042455">
    <property type="entry name" value="DOCK_N_sub1"/>
</dbReference>
<dbReference type="Pfam" id="PF23554">
    <property type="entry name" value="TPR_DOCK"/>
    <property type="match status" value="1"/>
</dbReference>
<accession>A0A7R8XC35</accession>
<dbReference type="Pfam" id="PF16172">
    <property type="entry name" value="DOCK_N"/>
    <property type="match status" value="1"/>
</dbReference>
<dbReference type="InterPro" id="IPR043162">
    <property type="entry name" value="DOCK_C_lobe_C"/>
</dbReference>
<keyword evidence="2 6" id="KW-0728">SH3 domain</keyword>
<dbReference type="InterPro" id="IPR046770">
    <property type="entry name" value="DOCKER_Lobe_B"/>
</dbReference>
<proteinExistence type="inferred from homology"/>
<evidence type="ECO:0000256" key="3">
    <source>
        <dbReference type="ARBA" id="ARBA00022490"/>
    </source>
</evidence>
<dbReference type="Pfam" id="PF06920">
    <property type="entry name" value="DHR-2_Lobe_A"/>
    <property type="match status" value="1"/>
</dbReference>
<evidence type="ECO:0000256" key="8">
    <source>
        <dbReference type="SAM" id="MobiDB-lite"/>
    </source>
</evidence>
<comment type="similarity">
    <text evidence="7">Belongs to the DOCK family.</text>
</comment>
<keyword evidence="3" id="KW-0963">Cytoplasm</keyword>
<evidence type="ECO:0000256" key="2">
    <source>
        <dbReference type="ARBA" id="ARBA00022443"/>
    </source>
</evidence>
<dbReference type="PANTHER" id="PTHR45653:SF12">
    <property type="entry name" value="SPONGE, ISOFORM E"/>
    <property type="match status" value="1"/>
</dbReference>
<feature type="compositionally biased region" description="Polar residues" evidence="8">
    <location>
        <begin position="1673"/>
        <end position="1685"/>
    </location>
</feature>
<feature type="region of interest" description="Disordered" evidence="8">
    <location>
        <begin position="1728"/>
        <end position="1923"/>
    </location>
</feature>
<feature type="domain" description="SH3" evidence="9">
    <location>
        <begin position="7"/>
        <end position="68"/>
    </location>
</feature>
<evidence type="ECO:0000259" key="11">
    <source>
        <dbReference type="PROSITE" id="PS51651"/>
    </source>
</evidence>
<dbReference type="InterPro" id="IPR027007">
    <property type="entry name" value="C2_DOCK-type_domain"/>
</dbReference>
<feature type="compositionally biased region" description="Low complexity" evidence="8">
    <location>
        <begin position="1865"/>
        <end position="1903"/>
    </location>
</feature>
<dbReference type="InterPro" id="IPR046773">
    <property type="entry name" value="DOCKER_Lobe_C"/>
</dbReference>
<dbReference type="InterPro" id="IPR046769">
    <property type="entry name" value="DOCKER_Lobe_A"/>
</dbReference>
<evidence type="ECO:0000256" key="7">
    <source>
        <dbReference type="PROSITE-ProRule" id="PRU00983"/>
    </source>
</evidence>
<dbReference type="PROSITE" id="PS51651">
    <property type="entry name" value="DOCKER"/>
    <property type="match status" value="1"/>
</dbReference>
<feature type="region of interest" description="Disordered" evidence="8">
    <location>
        <begin position="1664"/>
        <end position="1690"/>
    </location>
</feature>
<feature type="compositionally biased region" description="Pro residues" evidence="8">
    <location>
        <begin position="1754"/>
        <end position="1765"/>
    </location>
</feature>
<dbReference type="InterPro" id="IPR027357">
    <property type="entry name" value="DOCKER_dom"/>
</dbReference>
<dbReference type="OrthoDB" id="18896at2759"/>
<dbReference type="Proteomes" id="UP000677054">
    <property type="component" value="Unassembled WGS sequence"/>
</dbReference>
<gene>
    <name evidence="12" type="ORF">DSTB1V02_LOCUS7623</name>
</gene>
<dbReference type="GO" id="GO:0007264">
    <property type="term" value="P:small GTPase-mediated signal transduction"/>
    <property type="evidence" value="ECO:0007669"/>
    <property type="project" value="InterPro"/>
</dbReference>
<protein>
    <recommendedName>
        <fullName evidence="14">Dedicator of cytokinesis protein 3</fullName>
    </recommendedName>
</protein>
<evidence type="ECO:0008006" key="14">
    <source>
        <dbReference type="Google" id="ProtNLM"/>
    </source>
</evidence>
<organism evidence="12">
    <name type="scientific">Darwinula stevensoni</name>
    <dbReference type="NCBI Taxonomy" id="69355"/>
    <lineage>
        <taxon>Eukaryota</taxon>
        <taxon>Metazoa</taxon>
        <taxon>Ecdysozoa</taxon>
        <taxon>Arthropoda</taxon>
        <taxon>Crustacea</taxon>
        <taxon>Oligostraca</taxon>
        <taxon>Ostracoda</taxon>
        <taxon>Podocopa</taxon>
        <taxon>Podocopida</taxon>
        <taxon>Darwinulocopina</taxon>
        <taxon>Darwinuloidea</taxon>
        <taxon>Darwinulidae</taxon>
        <taxon>Darwinula</taxon>
    </lineage>
</organism>
<dbReference type="InterPro" id="IPR032376">
    <property type="entry name" value="DOCK_N"/>
</dbReference>
<dbReference type="Gene3D" id="2.60.40.150">
    <property type="entry name" value="C2 domain"/>
    <property type="match status" value="1"/>
</dbReference>
<name>A0A7R8XC35_9CRUS</name>
<dbReference type="GO" id="GO:0005737">
    <property type="term" value="C:cytoplasm"/>
    <property type="evidence" value="ECO:0007669"/>
    <property type="project" value="UniProtKB-SubCell"/>
</dbReference>
<evidence type="ECO:0000256" key="5">
    <source>
        <dbReference type="ARBA" id="ARBA00022658"/>
    </source>
</evidence>
<dbReference type="InterPro" id="IPR001452">
    <property type="entry name" value="SH3_domain"/>
</dbReference>
<dbReference type="EMBL" id="CAJPEV010001587">
    <property type="protein sequence ID" value="CAG0893401.1"/>
    <property type="molecule type" value="Genomic_DNA"/>
</dbReference>
<dbReference type="InterPro" id="IPR026791">
    <property type="entry name" value="DOCK"/>
</dbReference>
<dbReference type="Pfam" id="PF14429">
    <property type="entry name" value="DOCK-C2"/>
    <property type="match status" value="1"/>
</dbReference>
<dbReference type="PROSITE" id="PS51650">
    <property type="entry name" value="C2_DOCK"/>
    <property type="match status" value="1"/>
</dbReference>
<evidence type="ECO:0000313" key="12">
    <source>
        <dbReference type="EMBL" id="CAD7247798.1"/>
    </source>
</evidence>
<evidence type="ECO:0000313" key="13">
    <source>
        <dbReference type="Proteomes" id="UP000677054"/>
    </source>
</evidence>
<dbReference type="PANTHER" id="PTHR45653">
    <property type="entry name" value="DEDICATOR OF CYTOKINESIS"/>
    <property type="match status" value="1"/>
</dbReference>
<feature type="domain" description="C2 DOCK-type" evidence="10">
    <location>
        <begin position="438"/>
        <end position="619"/>
    </location>
</feature>
<evidence type="ECO:0000256" key="4">
    <source>
        <dbReference type="ARBA" id="ARBA00022553"/>
    </source>
</evidence>
<dbReference type="Gene3D" id="1.20.1270.350">
    <property type="entry name" value="Dedicator of cytokinesis N-terminal subdomain"/>
    <property type="match status" value="1"/>
</dbReference>
<dbReference type="InterPro" id="IPR056372">
    <property type="entry name" value="TPR_DOCK"/>
</dbReference>
<keyword evidence="4" id="KW-0597">Phosphoprotein</keyword>
<dbReference type="FunFam" id="2.60.40.150:FF:000045">
    <property type="entry name" value="Dedicator of cytokinesis protein 4"/>
    <property type="match status" value="1"/>
</dbReference>
<sequence length="1986" mass="227352">MWSKVPDGETVGIAIWNYKGEEPHSIALDIGDCVHITHKAEGWYRGHAAKNKSSLGVYPASHIRLKSSHGGSHAPPRNSIMAEDFTVKEVASVLREWSAIWKRLYLQRETQKFETFRNVMNELFSLRRQLIGGTLTQDQIKELKLTITTKIDWGNKLVDGVSVRCDRFIELVGISHACFVNRELGLDMVPREEAEGIDPEQMSVIDLYNVLRHASPRRRRTKKPSSYHLYFELRDFSYAVAEDQELYFSLYDAKEAVFISERFLVKIPKTNENSYFIEKISEKWRTIFIDLGMSDLTRELYMIVHVIRVGRLLPSESSKKPTSHFYRRPVGCAAFSIAEIRNPASRDSETAPEELEFTPRLFQCEEKDFHQLHEMIIKGHHNKYTPLTSQPQFASLVVALELLQGDLSQLKAEKPLFKNVPSTRKMGFPDVIMPGDVRNDLYLTLERADFEKGGKSISKNIEVKIQVLNNQTGDPLKGCFHAGASLEPQDAYHSLVFYHFNAPQWNETIRLDVPIEKFTSSHLRLEYYHCSTRDKNEKKLIGFSYLRLVDEEGRTIQDKSHSLSVFRCDDILRIANVAAYLSQSSEEEKVGREAEDKRKANGLLIRSGKERVHIKTLLCSTKLTQNVDLLALLKWKNNQENLSQVLEQVKRLDGEELVKFLQDILDALFSMFATEDGRSTENSGRVFENLVHIFNMLERAKYEHFKPVLDAYIRDHFAAVLVWKGLIACLQCAAKMVLTSDKQDEPKRAFITLDYIFKFIVQSCILYKKHGGQGNDNFTAEIVQLFQAFQSIFSTTYSEVLKTQVTFLTRMSCIFEQLMALLPSDQIAKWACAMFESLPFEPPDALVDAKLTAIHETLNSKLFEDQDARSILIDTVSKHIRDHLSNREQLEKALAVLSLILSSLHRVKSAPVSQESNRLHSDISRLSIRLLDVLFWCLAERERTSPLSGSLLSCLLGLLGLMDQSHHDELWEHLDKPKSRKDFLRRSLDVFLSLVQLEIYPADWLVMRMVTLRVILECLDRFVDPMVKTFLDPMHFDSSLSFSGEDFKNLFQLWMGYLQLGVAYVTQPALQLEKFSEMKREKILHTYGDMRIPMGHQLLSIWSKLDNHKIEFVPQMVGPILEVTLIPEQGLRKDFLPVFIDMMDCEFNIKGTKQQVENELIDKLDILVGENKGDDNYRRLFHSILVRELNERAPVWKKSGLEYVTSVTKLLERLLDYRNVNQGHENRDKRMSCIVSLLNFYQKIDHQEMYLRYIYKLHEMHREMENYTEAALTLMLHAKLLGWSQKVLHSDLLYPVQQELQRKEEIYNKIIDFLDRGKCWEKAIPLCEELALLYKEKYDYEKLSALLRTQAQFYKNILTELRAEPEYFRVCFYGKGFPAFLREKVFVYRGLEYERLQSFIQRMQMEFPAAQFLQKNTAPDDSIHILTCNVKPIPKPAPFDNEAVENVPDFVKNFYLVNDVDKFQFDRPFHKGPINKGNEFKTMWLERTTMKIESSLPGILKRFEVTRSSMEEICPVRFACETIYSANDELRQLIQQYKGPEANSNPQPLTMRLTIHFQFYFMTVNVSQGILDAAVQGGIAKYQEAFFVPEFVNEHPEYRENLLQLNRLIKDQMRILDNGLQLHGRLALASGLQGLHKHLVENFGQIQSAVRNIEIFFSESSVSGRQTRRTRSEASNLQRTASIVNTPLPPVPQEYPCDNISLSSCDGTSVSSLHSSYLEGLNSDEDQHYCRPPEWNGSRTLGVPGRQSASTLSLPPPPPLPPRPPSGHLLHNGTISPPSRSPRSSLNQDHPDYVTLANRDLTGPSQALHPFGRASSNHWSEDDAPPLPPRGSVSALHEVRLRVSPTPSCGRDTPPIRPPKPAHKTTSLTSRLSDVSSSGADTSFDSSSPTHPSSPIPIASSSPVQRKWTGTDTDKDKSHKPLDTVEVVSKSDIPDGIAILSHTLTMCSVSTGPGKEMASSMPLRHEALHHHRNDDDSAAIPVHSIK</sequence>
<evidence type="ECO:0000256" key="1">
    <source>
        <dbReference type="ARBA" id="ARBA00004496"/>
    </source>
</evidence>
<dbReference type="Pfam" id="PF20421">
    <property type="entry name" value="DHR-2_Lobe_C"/>
    <property type="match status" value="1"/>
</dbReference>
<feature type="non-terminal residue" evidence="12">
    <location>
        <position position="1986"/>
    </location>
</feature>
<dbReference type="InterPro" id="IPR035892">
    <property type="entry name" value="C2_domain_sf"/>
</dbReference>
<feature type="compositionally biased region" description="Low complexity" evidence="8">
    <location>
        <begin position="1766"/>
        <end position="1785"/>
    </location>
</feature>
<dbReference type="GO" id="GO:0031267">
    <property type="term" value="F:small GTPase binding"/>
    <property type="evidence" value="ECO:0007669"/>
    <property type="project" value="TreeGrafter"/>
</dbReference>
<dbReference type="GO" id="GO:0005085">
    <property type="term" value="F:guanyl-nucleotide exchange factor activity"/>
    <property type="evidence" value="ECO:0007669"/>
    <property type="project" value="UniProtKB-KW"/>
</dbReference>
<dbReference type="FunFam" id="1.25.40.410:FF:000003">
    <property type="entry name" value="Dedicator of cytokinesis protein 4"/>
    <property type="match status" value="1"/>
</dbReference>
<dbReference type="Gene3D" id="2.30.30.40">
    <property type="entry name" value="SH3 Domains"/>
    <property type="match status" value="1"/>
</dbReference>
<comment type="subcellular location">
    <subcellularLocation>
        <location evidence="1">Cytoplasm</location>
    </subcellularLocation>
</comment>
<dbReference type="Pfam" id="PF20422">
    <property type="entry name" value="DHR-2_Lobe_B"/>
    <property type="match status" value="1"/>
</dbReference>
<dbReference type="PROSITE" id="PS50002">
    <property type="entry name" value="SH3"/>
    <property type="match status" value="1"/>
</dbReference>
<evidence type="ECO:0000256" key="6">
    <source>
        <dbReference type="PROSITE-ProRule" id="PRU00192"/>
    </source>
</evidence>
<evidence type="ECO:0000259" key="10">
    <source>
        <dbReference type="PROSITE" id="PS51650"/>
    </source>
</evidence>
<feature type="domain" description="DOCKER" evidence="11">
    <location>
        <begin position="1241"/>
        <end position="1659"/>
    </location>
</feature>
<keyword evidence="5" id="KW-0344">Guanine-nucleotide releasing factor</keyword>
<feature type="compositionally biased region" description="Basic and acidic residues" evidence="8">
    <location>
        <begin position="1912"/>
        <end position="1923"/>
    </location>
</feature>
<dbReference type="EMBL" id="LR901104">
    <property type="protein sequence ID" value="CAD7247798.1"/>
    <property type="molecule type" value="Genomic_DNA"/>
</dbReference>
<dbReference type="InterPro" id="IPR043161">
    <property type="entry name" value="DOCK_C_lobe_A"/>
</dbReference>
<dbReference type="Gene3D" id="1.25.40.410">
    <property type="match status" value="1"/>
</dbReference>
<evidence type="ECO:0000259" key="9">
    <source>
        <dbReference type="PROSITE" id="PS50002"/>
    </source>
</evidence>
<reference evidence="12" key="1">
    <citation type="submission" date="2020-11" db="EMBL/GenBank/DDBJ databases">
        <authorList>
            <person name="Tran Van P."/>
        </authorList>
    </citation>
    <scope>NUCLEOTIDE SEQUENCE</scope>
</reference>
<keyword evidence="13" id="KW-1185">Reference proteome</keyword>